<reference evidence="3 4" key="1">
    <citation type="submission" date="2018-04" db="EMBL/GenBank/DDBJ databases">
        <title>Genomic Encyclopedia of Type Strains, Phase IV (KMG-IV): sequencing the most valuable type-strain genomes for metagenomic binning, comparative biology and taxonomic classification.</title>
        <authorList>
            <person name="Goeker M."/>
        </authorList>
    </citation>
    <scope>NUCLEOTIDE SEQUENCE [LARGE SCALE GENOMIC DNA]</scope>
    <source>
        <strain evidence="3 4">DSM 104150</strain>
    </source>
</reference>
<feature type="compositionally biased region" description="Low complexity" evidence="1">
    <location>
        <begin position="173"/>
        <end position="184"/>
    </location>
</feature>
<feature type="region of interest" description="Disordered" evidence="1">
    <location>
        <begin position="173"/>
        <end position="198"/>
    </location>
</feature>
<name>A0A318EA83_9GAMM</name>
<organism evidence="3 4">
    <name type="scientific">Sinimarinibacterium flocculans</name>
    <dbReference type="NCBI Taxonomy" id="985250"/>
    <lineage>
        <taxon>Bacteria</taxon>
        <taxon>Pseudomonadati</taxon>
        <taxon>Pseudomonadota</taxon>
        <taxon>Gammaproteobacteria</taxon>
        <taxon>Nevskiales</taxon>
        <taxon>Nevskiaceae</taxon>
        <taxon>Sinimarinibacterium</taxon>
    </lineage>
</organism>
<feature type="region of interest" description="Disordered" evidence="1">
    <location>
        <begin position="322"/>
        <end position="393"/>
    </location>
</feature>
<dbReference type="Proteomes" id="UP000248330">
    <property type="component" value="Unassembled WGS sequence"/>
</dbReference>
<feature type="compositionally biased region" description="Pro residues" evidence="1">
    <location>
        <begin position="279"/>
        <end position="294"/>
    </location>
</feature>
<feature type="compositionally biased region" description="Pro residues" evidence="1">
    <location>
        <begin position="426"/>
        <end position="437"/>
    </location>
</feature>
<dbReference type="Pfam" id="PF25800">
    <property type="entry name" value="FimV_N"/>
    <property type="match status" value="1"/>
</dbReference>
<dbReference type="AlphaFoldDB" id="A0A318EA83"/>
<evidence type="ECO:0000313" key="4">
    <source>
        <dbReference type="Proteomes" id="UP000248330"/>
    </source>
</evidence>
<feature type="region of interest" description="Disordered" evidence="1">
    <location>
        <begin position="268"/>
        <end position="299"/>
    </location>
</feature>
<proteinExistence type="predicted"/>
<feature type="compositionally biased region" description="Basic and acidic residues" evidence="1">
    <location>
        <begin position="356"/>
        <end position="368"/>
    </location>
</feature>
<accession>A0A318EA83</accession>
<dbReference type="RefSeq" id="WP_281784081.1">
    <property type="nucleotide sequence ID" value="NZ_CAKZQT010000021.1"/>
</dbReference>
<comment type="caution">
    <text evidence="3">The sequence shown here is derived from an EMBL/GenBank/DDBJ whole genome shotgun (WGS) entry which is preliminary data.</text>
</comment>
<evidence type="ECO:0000256" key="1">
    <source>
        <dbReference type="SAM" id="MobiDB-lite"/>
    </source>
</evidence>
<keyword evidence="4" id="KW-1185">Reference proteome</keyword>
<evidence type="ECO:0000313" key="3">
    <source>
        <dbReference type="EMBL" id="PXV69477.1"/>
    </source>
</evidence>
<dbReference type="EMBL" id="QICN01000003">
    <property type="protein sequence ID" value="PXV69477.1"/>
    <property type="molecule type" value="Genomic_DNA"/>
</dbReference>
<dbReference type="InterPro" id="IPR057840">
    <property type="entry name" value="FimV_N"/>
</dbReference>
<feature type="region of interest" description="Disordered" evidence="1">
    <location>
        <begin position="426"/>
        <end position="468"/>
    </location>
</feature>
<feature type="compositionally biased region" description="Low complexity" evidence="1">
    <location>
        <begin position="268"/>
        <end position="278"/>
    </location>
</feature>
<sequence>MRRTASPAAPGLPGVAARRLVLALLFALGLLQTWPVMALGVGTAELRSRLGEPLDVRVPIRLDGNEPAGELQARLLPFAAYAPLGLEAPRLDPGAISVKLVSEGDETWLSLRSSRRVNEPLLVLLVETRLGAVRLVHELALMPEPVAPAPAVAAEAEMPREPQPGGMPVVQAPAPAETPQAAEPTPAPLTAGQRRYGPVADGDTLRAIAERVRPEPKYGIRRVMTALLLANPDGFDAGRQPRAGGYLIVPSPRQMLDLSAETITATVGPRAGAAARSTPPTPTATPPPLAPPTGPRATEAVTADGHAGLRLSLRLSAASREVLAGPDSGSEQAPGGDAFPSTAEPAGDPGFEPESDPGREDAAAEHVADPVASAPTDRDEAPVDVEETANDGTAMARSTSLWWWFLPMACAALAFGWWRYRTPPPSPSAGPIPPPAQPQAQPRTQPPSPADRPAPRREPDGKKDPAVTAVQQRIDRLAAKPGASQRTLTVVSAYVDVGDLAMASRLLDELESGSPQG</sequence>
<evidence type="ECO:0000259" key="2">
    <source>
        <dbReference type="Pfam" id="PF25800"/>
    </source>
</evidence>
<gene>
    <name evidence="3" type="ORF">C8D93_10350</name>
</gene>
<protein>
    <recommendedName>
        <fullName evidence="2">FimV N-terminal domain-containing protein</fullName>
    </recommendedName>
</protein>
<feature type="compositionally biased region" description="Basic and acidic residues" evidence="1">
    <location>
        <begin position="453"/>
        <end position="465"/>
    </location>
</feature>
<feature type="domain" description="FimV N-terminal" evidence="2">
    <location>
        <begin position="39"/>
        <end position="143"/>
    </location>
</feature>